<dbReference type="GO" id="GO:0022857">
    <property type="term" value="F:transmembrane transporter activity"/>
    <property type="evidence" value="ECO:0007669"/>
    <property type="project" value="InterPro"/>
</dbReference>
<evidence type="ECO:0000256" key="2">
    <source>
        <dbReference type="ARBA" id="ARBA00022475"/>
    </source>
</evidence>
<dbReference type="Gene3D" id="1.20.1250.20">
    <property type="entry name" value="MFS general substrate transporter like domains"/>
    <property type="match status" value="1"/>
</dbReference>
<evidence type="ECO:0000313" key="7">
    <source>
        <dbReference type="EMBL" id="TII02484.1"/>
    </source>
</evidence>
<comment type="subcellular location">
    <subcellularLocation>
        <location evidence="1">Cell membrane</location>
        <topology evidence="1">Multi-pass membrane protein</topology>
    </subcellularLocation>
</comment>
<sequence>MKKLVNNKLFLSSFVADLISNFGDTLYYLALMNYVLLLPDTKFALAMITASETLPILAGLFIGIWADKTKNKLDTILATLLVRVGLYTLVGFLMGFSPALWIVAVVCVINFLSDLSGQYENGLYMPVSLRVVAAEDRETAMAFKMTVKNLLQIAFQASGAILIGFMSYQNLAFFNAGTFLFSLAIMAGLRPAFAKLLKESPIQEVEQTETEAGLIKGIGQSIKDSYQAVQNIPVLKASIITIASLNAIFTALSPLVVLNMKEFSDFVIVNAGTTVALISILFSVGSILGSSLGMAAFKNVSLINLLKFSTLMPVLLFSGIFLHNIYMVLAVLFVTAMTLGIFNPKMNALVLNELPEDKLATVGGGIDAFCQIGMVAGQALVSLMVMFLSPTSISLIFLLLSVGLLGYTVIKPKKSSFKFRKKQYEIRLPRL</sequence>
<protein>
    <submittedName>
        <fullName evidence="7">MFS transporter</fullName>
    </submittedName>
</protein>
<feature type="transmembrane region" description="Helical" evidence="6">
    <location>
        <begin position="9"/>
        <end position="31"/>
    </location>
</feature>
<accession>A0A4T2GUU7</accession>
<dbReference type="Proteomes" id="UP000309259">
    <property type="component" value="Unassembled WGS sequence"/>
</dbReference>
<organism evidence="7 8">
    <name type="scientific">Streptococcus suis</name>
    <dbReference type="NCBI Taxonomy" id="1307"/>
    <lineage>
        <taxon>Bacteria</taxon>
        <taxon>Bacillati</taxon>
        <taxon>Bacillota</taxon>
        <taxon>Bacilli</taxon>
        <taxon>Lactobacillales</taxon>
        <taxon>Streptococcaceae</taxon>
        <taxon>Streptococcus</taxon>
    </lineage>
</organism>
<evidence type="ECO:0000256" key="5">
    <source>
        <dbReference type="ARBA" id="ARBA00023136"/>
    </source>
</evidence>
<keyword evidence="3 6" id="KW-0812">Transmembrane</keyword>
<evidence type="ECO:0000256" key="3">
    <source>
        <dbReference type="ARBA" id="ARBA00022692"/>
    </source>
</evidence>
<dbReference type="PANTHER" id="PTHR23513">
    <property type="entry name" value="INTEGRAL MEMBRANE EFFLUX PROTEIN-RELATED"/>
    <property type="match status" value="1"/>
</dbReference>
<feature type="transmembrane region" description="Helical" evidence="6">
    <location>
        <begin position="325"/>
        <end position="343"/>
    </location>
</feature>
<feature type="transmembrane region" description="Helical" evidence="6">
    <location>
        <begin position="239"/>
        <end position="260"/>
    </location>
</feature>
<feature type="transmembrane region" description="Helical" evidence="6">
    <location>
        <begin position="43"/>
        <end position="66"/>
    </location>
</feature>
<evidence type="ECO:0000256" key="6">
    <source>
        <dbReference type="SAM" id="Phobius"/>
    </source>
</evidence>
<proteinExistence type="predicted"/>
<name>A0A4T2GUU7_STRSU</name>
<keyword evidence="5 6" id="KW-0472">Membrane</keyword>
<dbReference type="Pfam" id="PF07690">
    <property type="entry name" value="MFS_1"/>
    <property type="match status" value="1"/>
</dbReference>
<gene>
    <name evidence="7" type="ORF">FAJ35_04690</name>
</gene>
<comment type="caution">
    <text evidence="7">The sequence shown here is derived from an EMBL/GenBank/DDBJ whole genome shotgun (WGS) entry which is preliminary data.</text>
</comment>
<reference evidence="7 8" key="1">
    <citation type="submission" date="2019-04" db="EMBL/GenBank/DDBJ databases">
        <title>Genome analysis of Streptococcus suis strain WUSS327.</title>
        <authorList>
            <person name="Chen H."/>
            <person name="Gao X."/>
            <person name="Wu Z."/>
        </authorList>
    </citation>
    <scope>NUCLEOTIDE SEQUENCE [LARGE SCALE GENOMIC DNA]</scope>
    <source>
        <strain evidence="7 8">WUSS327</strain>
    </source>
</reference>
<evidence type="ECO:0000313" key="8">
    <source>
        <dbReference type="Proteomes" id="UP000309259"/>
    </source>
</evidence>
<dbReference type="SUPFAM" id="SSF103473">
    <property type="entry name" value="MFS general substrate transporter"/>
    <property type="match status" value="1"/>
</dbReference>
<dbReference type="AlphaFoldDB" id="A0A4T2GUU7"/>
<feature type="transmembrane region" description="Helical" evidence="6">
    <location>
        <begin position="266"/>
        <end position="288"/>
    </location>
</feature>
<keyword evidence="2" id="KW-1003">Cell membrane</keyword>
<evidence type="ECO:0000256" key="1">
    <source>
        <dbReference type="ARBA" id="ARBA00004651"/>
    </source>
</evidence>
<dbReference type="RefSeq" id="WP_136647863.1">
    <property type="nucleotide sequence ID" value="NZ_JAIMDZ010000013.1"/>
</dbReference>
<dbReference type="PANTHER" id="PTHR23513:SF6">
    <property type="entry name" value="MAJOR FACILITATOR SUPERFAMILY ASSOCIATED DOMAIN-CONTAINING PROTEIN"/>
    <property type="match status" value="1"/>
</dbReference>
<keyword evidence="4 6" id="KW-1133">Transmembrane helix</keyword>
<feature type="transmembrane region" description="Helical" evidence="6">
    <location>
        <begin position="364"/>
        <end position="387"/>
    </location>
</feature>
<dbReference type="EMBL" id="SSXL01000013">
    <property type="protein sequence ID" value="TII02484.1"/>
    <property type="molecule type" value="Genomic_DNA"/>
</dbReference>
<dbReference type="InterPro" id="IPR036259">
    <property type="entry name" value="MFS_trans_sf"/>
</dbReference>
<evidence type="ECO:0000256" key="4">
    <source>
        <dbReference type="ARBA" id="ARBA00022989"/>
    </source>
</evidence>
<feature type="transmembrane region" description="Helical" evidence="6">
    <location>
        <begin position="174"/>
        <end position="193"/>
    </location>
</feature>
<dbReference type="InterPro" id="IPR011701">
    <property type="entry name" value="MFS"/>
</dbReference>
<dbReference type="GO" id="GO:0005886">
    <property type="term" value="C:plasma membrane"/>
    <property type="evidence" value="ECO:0007669"/>
    <property type="project" value="UniProtKB-SubCell"/>
</dbReference>
<feature type="transmembrane region" description="Helical" evidence="6">
    <location>
        <begin position="393"/>
        <end position="410"/>
    </location>
</feature>